<dbReference type="AlphaFoldDB" id="A0A7C3CBE1"/>
<reference evidence="1" key="1">
    <citation type="journal article" date="2020" name="mSystems">
        <title>Genome- and Community-Level Interaction Insights into Carbon Utilization and Element Cycling Functions of Hydrothermarchaeota in Hydrothermal Sediment.</title>
        <authorList>
            <person name="Zhou Z."/>
            <person name="Liu Y."/>
            <person name="Xu W."/>
            <person name="Pan J."/>
            <person name="Luo Z.H."/>
            <person name="Li M."/>
        </authorList>
    </citation>
    <scope>NUCLEOTIDE SEQUENCE [LARGE SCALE GENOMIC DNA]</scope>
    <source>
        <strain evidence="1">HyVt-489</strain>
    </source>
</reference>
<dbReference type="Proteomes" id="UP000886042">
    <property type="component" value="Unassembled WGS sequence"/>
</dbReference>
<gene>
    <name evidence="1" type="ORF">ENJ46_00955</name>
</gene>
<name>A0A7C3CBE1_9PROT</name>
<organism evidence="1">
    <name type="scientific">Hellea balneolensis</name>
    <dbReference type="NCBI Taxonomy" id="287478"/>
    <lineage>
        <taxon>Bacteria</taxon>
        <taxon>Pseudomonadati</taxon>
        <taxon>Pseudomonadota</taxon>
        <taxon>Alphaproteobacteria</taxon>
        <taxon>Maricaulales</taxon>
        <taxon>Robiginitomaculaceae</taxon>
        <taxon>Hellea</taxon>
    </lineage>
</organism>
<evidence type="ECO:0000313" key="1">
    <source>
        <dbReference type="EMBL" id="HFB54465.1"/>
    </source>
</evidence>
<dbReference type="EMBL" id="DRMN01000066">
    <property type="protein sequence ID" value="HFB54465.1"/>
    <property type="molecule type" value="Genomic_DNA"/>
</dbReference>
<proteinExistence type="predicted"/>
<evidence type="ECO:0008006" key="2">
    <source>
        <dbReference type="Google" id="ProtNLM"/>
    </source>
</evidence>
<sequence length="211" mass="23569">MKKIFKLGSALISLVLVLAIGWYVVFAGSAKPITNNVAELEQTLSEMGWVSPGISDEHVLYEISFRSCPACASFHKNEFPKLQAMGVDTRLFVFSLGPQRSKPKERAVIAELYKNRSWELAENWWAETNPGRFYANVKDIPDADGDPERTASIEHGIAQLDKIADILANNGFKSLATPILIWKNNKGQWKAGNGYNLIHNAQIRADIRPKN</sequence>
<accession>A0A7C3CBE1</accession>
<dbReference type="Gene3D" id="3.40.30.10">
    <property type="entry name" value="Glutaredoxin"/>
    <property type="match status" value="1"/>
</dbReference>
<protein>
    <recommendedName>
        <fullName evidence="2">Thioredoxin-like fold domain-containing protein</fullName>
    </recommendedName>
</protein>
<comment type="caution">
    <text evidence="1">The sequence shown here is derived from an EMBL/GenBank/DDBJ whole genome shotgun (WGS) entry which is preliminary data.</text>
</comment>